<sequence length="262" mass="29990">MFSFRRGANSENQLEGKQRSDTCITNAPGVPVAICGNCGSTLKIVYAFMKNAFRAQEILKRKLQEMRKIKCIMQRRQKGKHQQCPSVESKKSKQFRCKVCDVKLEKNISLKKHVNLHLDLIVYKCQVRTYESRGRICWSEHYLLEHNLRATAEQLKPKILSSLEVQKESYIHENPQMNENTERHSYMTSNPMSTIISTNEVQTSPKQKMTLNRQAEIVQSRPSSEITSNDMAMTQTTDQAWLAATSVKQPAHVATGAERSID</sequence>
<dbReference type="Proteomes" id="UP000078200">
    <property type="component" value="Unassembled WGS sequence"/>
</dbReference>
<feature type="domain" description="C2H2-type" evidence="1">
    <location>
        <begin position="97"/>
        <end position="117"/>
    </location>
</feature>
<organism evidence="2 3">
    <name type="scientific">Glossina austeni</name>
    <name type="common">Savannah tsetse fly</name>
    <dbReference type="NCBI Taxonomy" id="7395"/>
    <lineage>
        <taxon>Eukaryota</taxon>
        <taxon>Metazoa</taxon>
        <taxon>Ecdysozoa</taxon>
        <taxon>Arthropoda</taxon>
        <taxon>Hexapoda</taxon>
        <taxon>Insecta</taxon>
        <taxon>Pterygota</taxon>
        <taxon>Neoptera</taxon>
        <taxon>Endopterygota</taxon>
        <taxon>Diptera</taxon>
        <taxon>Brachycera</taxon>
        <taxon>Muscomorpha</taxon>
        <taxon>Hippoboscoidea</taxon>
        <taxon>Glossinidae</taxon>
        <taxon>Glossina</taxon>
    </lineage>
</organism>
<dbReference type="AlphaFoldDB" id="A0A1A9UKY3"/>
<dbReference type="EnsemblMetazoa" id="GAUT007878-RA">
    <property type="protein sequence ID" value="GAUT007878-PA"/>
    <property type="gene ID" value="GAUT007878"/>
</dbReference>
<accession>A0A1A9UKY3</accession>
<dbReference type="PROSITE" id="PS00028">
    <property type="entry name" value="ZINC_FINGER_C2H2_1"/>
    <property type="match status" value="1"/>
</dbReference>
<dbReference type="STRING" id="7395.A0A1A9UKY3"/>
<name>A0A1A9UKY3_GLOAU</name>
<reference evidence="2" key="1">
    <citation type="submission" date="2020-05" db="UniProtKB">
        <authorList>
            <consortium name="EnsemblMetazoa"/>
        </authorList>
    </citation>
    <scope>IDENTIFICATION</scope>
    <source>
        <strain evidence="2">TTRI</strain>
    </source>
</reference>
<keyword evidence="3" id="KW-1185">Reference proteome</keyword>
<evidence type="ECO:0000259" key="1">
    <source>
        <dbReference type="PROSITE" id="PS00028"/>
    </source>
</evidence>
<proteinExistence type="predicted"/>
<evidence type="ECO:0000313" key="3">
    <source>
        <dbReference type="Proteomes" id="UP000078200"/>
    </source>
</evidence>
<dbReference type="InterPro" id="IPR013087">
    <property type="entry name" value="Znf_C2H2_type"/>
</dbReference>
<protein>
    <recommendedName>
        <fullName evidence="1">C2H2-type domain-containing protein</fullName>
    </recommendedName>
</protein>
<evidence type="ECO:0000313" key="2">
    <source>
        <dbReference type="EnsemblMetazoa" id="GAUT007878-PA"/>
    </source>
</evidence>
<dbReference type="VEuPathDB" id="VectorBase:GAUT007878"/>